<comment type="caution">
    <text evidence="3">The sequence shown here is derived from an EMBL/GenBank/DDBJ whole genome shotgun (WGS) entry which is preliminary data.</text>
</comment>
<dbReference type="Pfam" id="PF13448">
    <property type="entry name" value="DUF4114"/>
    <property type="match status" value="1"/>
</dbReference>
<evidence type="ECO:0000259" key="2">
    <source>
        <dbReference type="Pfam" id="PF13448"/>
    </source>
</evidence>
<keyword evidence="4" id="KW-1185">Reference proteome</keyword>
<dbReference type="Proteomes" id="UP001384579">
    <property type="component" value="Unassembled WGS sequence"/>
</dbReference>
<feature type="compositionally biased region" description="Basic and acidic residues" evidence="1">
    <location>
        <begin position="10"/>
        <end position="23"/>
    </location>
</feature>
<feature type="region of interest" description="Disordered" evidence="1">
    <location>
        <begin position="84"/>
        <end position="139"/>
    </location>
</feature>
<organism evidence="3 4">
    <name type="scientific">Microcoleus anatoxicus PTRS2</name>
    <dbReference type="NCBI Taxonomy" id="2705321"/>
    <lineage>
        <taxon>Bacteria</taxon>
        <taxon>Bacillati</taxon>
        <taxon>Cyanobacteriota</taxon>
        <taxon>Cyanophyceae</taxon>
        <taxon>Oscillatoriophycideae</taxon>
        <taxon>Oscillatoriales</taxon>
        <taxon>Microcoleaceae</taxon>
        <taxon>Microcoleus</taxon>
        <taxon>Microcoleus anatoxicus</taxon>
    </lineage>
</organism>
<feature type="domain" description="DUF4114" evidence="2">
    <location>
        <begin position="265"/>
        <end position="348"/>
    </location>
</feature>
<evidence type="ECO:0000313" key="4">
    <source>
        <dbReference type="Proteomes" id="UP001384579"/>
    </source>
</evidence>
<dbReference type="EMBL" id="JBBLXS010000840">
    <property type="protein sequence ID" value="MEK0188935.1"/>
    <property type="molecule type" value="Genomic_DNA"/>
</dbReference>
<feature type="region of interest" description="Disordered" evidence="1">
    <location>
        <begin position="387"/>
        <end position="430"/>
    </location>
</feature>
<name>A0ABU8YX63_9CYAN</name>
<feature type="region of interest" description="Disordered" evidence="1">
    <location>
        <begin position="1"/>
        <end position="23"/>
    </location>
</feature>
<feature type="non-terminal residue" evidence="3">
    <location>
        <position position="430"/>
    </location>
</feature>
<proteinExistence type="predicted"/>
<sequence>MTNPQSVEKIASEKSPDTLATKETKSEIAIAQNTSVTESKPATTTLAEKETKTEIAIAPNTSVTESKPATTTLADKETKTEIAIAQNTSVVESKPTTTSEPIKSDKLTTEKPATTVADISKDSKQNSTSSSTELDKKVAEKTEVTAIETPQSTNTISPKPEIIAANNPFVSGKFLVDSKGQVGIDFVFDGGLYKGQLAIFSLKGMEKFVPGAEEFIKETASRSLSNSAKGHVVIDDLSEGAKFTYNLPEGNSNDGTYLGVKTFAMTPGEEFGVMLVPNGTVREVLNNPAIGGNKRPLFSMATANPNQAFQVGQIADVTGDGNTFAMEDMRVDLGSDRDYNDFVFQVRGAKGNAVRLNDVINADKDWRKTDMGQALIAYSKPYVEQKIEPKKEDAKPVNNNGSGSVLDVPIPDVASASKDEDKKAIAPISP</sequence>
<feature type="compositionally biased region" description="Polar residues" evidence="1">
    <location>
        <begin position="85"/>
        <end position="101"/>
    </location>
</feature>
<evidence type="ECO:0000256" key="1">
    <source>
        <dbReference type="SAM" id="MobiDB-lite"/>
    </source>
</evidence>
<evidence type="ECO:0000313" key="3">
    <source>
        <dbReference type="EMBL" id="MEK0188935.1"/>
    </source>
</evidence>
<dbReference type="InterPro" id="IPR025193">
    <property type="entry name" value="DUF4114"/>
</dbReference>
<dbReference type="RefSeq" id="WP_340542313.1">
    <property type="nucleotide sequence ID" value="NZ_JBBLXS010000840.1"/>
</dbReference>
<gene>
    <name evidence="3" type="ORF">WMG39_29415</name>
</gene>
<accession>A0ABU8YX63</accession>
<reference evidence="3 4" key="1">
    <citation type="journal article" date="2020" name="Harmful Algae">
        <title>Molecular and morphological characterization of a novel dihydroanatoxin-a producing Microcoleus species (cyanobacteria) from the Russian River, California, USA.</title>
        <authorList>
            <person name="Conklin K.Y."/>
            <person name="Stancheva R."/>
            <person name="Otten T.G."/>
            <person name="Fadness R."/>
            <person name="Boyer G.L."/>
            <person name="Read B."/>
            <person name="Zhang X."/>
            <person name="Sheath R.G."/>
        </authorList>
    </citation>
    <scope>NUCLEOTIDE SEQUENCE [LARGE SCALE GENOMIC DNA]</scope>
    <source>
        <strain evidence="3 4">PTRS2</strain>
    </source>
</reference>
<protein>
    <submittedName>
        <fullName evidence="3">DUF4114 domain-containing protein</fullName>
    </submittedName>
</protein>